<dbReference type="AlphaFoldDB" id="A0A1J5U6G4"/>
<dbReference type="PIRSF" id="PIRSF004961">
    <property type="entry name" value="UCP004961_TatD"/>
    <property type="match status" value="1"/>
</dbReference>
<dbReference type="InterPro" id="IPR011589">
    <property type="entry name" value="UCP004961"/>
</dbReference>
<dbReference type="Proteomes" id="UP000183615">
    <property type="component" value="Unassembled WGS sequence"/>
</dbReference>
<evidence type="ECO:0008006" key="3">
    <source>
        <dbReference type="Google" id="ProtNLM"/>
    </source>
</evidence>
<evidence type="ECO:0000313" key="2">
    <source>
        <dbReference type="Proteomes" id="UP000183615"/>
    </source>
</evidence>
<dbReference type="Gene3D" id="3.20.20.140">
    <property type="entry name" value="Metal-dependent hydrolases"/>
    <property type="match status" value="1"/>
</dbReference>
<dbReference type="GO" id="GO:0016788">
    <property type="term" value="F:hydrolase activity, acting on ester bonds"/>
    <property type="evidence" value="ECO:0007669"/>
    <property type="project" value="InterPro"/>
</dbReference>
<dbReference type="SUPFAM" id="SSF51556">
    <property type="entry name" value="Metallo-dependent hydrolases"/>
    <property type="match status" value="1"/>
</dbReference>
<name>A0A1J5U6G4_9ARCH</name>
<protein>
    <recommendedName>
        <fullName evidence="3">Metal-dependent hydrolase</fullName>
    </recommendedName>
</protein>
<dbReference type="PANTHER" id="PTHR42206:SF1">
    <property type="entry name" value="METAL-DEPENDENT HYDROLASE"/>
    <property type="match status" value="1"/>
</dbReference>
<dbReference type="Pfam" id="PF01026">
    <property type="entry name" value="TatD_DNase"/>
    <property type="match status" value="1"/>
</dbReference>
<evidence type="ECO:0000313" key="1">
    <source>
        <dbReference type="EMBL" id="OIR21588.1"/>
    </source>
</evidence>
<sequence>MEITDNHFHLDPDGRKELAVKDFLNSGGTRLVLVHKPYEVWKKIEDFKKQVKTTLTLASKAREVGAKVAVVAAPHPVTLVKLLDCNSFSEASNLYLEAVSYCTHLVNENEIVGLGELGRPHFPVESKIWKLANEVLSESLSLAKEVDASVVLHTETGTPQVMAELAAMASKVNFPKNRLVKHYGGPGSIEDSNGLVVSMTTSLTNIRYAANRGSDFMLETDYLDDPKRPGAVMGPKSVPRKTLRALDENILTKKQAYDIHSTIPDKVYRDFN</sequence>
<dbReference type="EMBL" id="MIYZ01000039">
    <property type="protein sequence ID" value="OIR21588.1"/>
    <property type="molecule type" value="Genomic_DNA"/>
</dbReference>
<dbReference type="PANTHER" id="PTHR42206">
    <property type="entry name" value="METAL-DEPENDENT HYDROLASE-RELATED"/>
    <property type="match status" value="1"/>
</dbReference>
<proteinExistence type="predicted"/>
<dbReference type="InterPro" id="IPR001130">
    <property type="entry name" value="TatD-like"/>
</dbReference>
<dbReference type="InterPro" id="IPR032466">
    <property type="entry name" value="Metal_Hydrolase"/>
</dbReference>
<comment type="caution">
    <text evidence="1">The sequence shown here is derived from an EMBL/GenBank/DDBJ whole genome shotgun (WGS) entry which is preliminary data.</text>
</comment>
<accession>A0A1J5U6G4</accession>
<gene>
    <name evidence="1" type="ORF">BET99_01815</name>
</gene>
<reference evidence="1 2" key="1">
    <citation type="submission" date="2016-08" db="EMBL/GenBank/DDBJ databases">
        <title>New Insights into Marine Group III Euryarchaeota, from dark to light.</title>
        <authorList>
            <person name="Haro-Moreno J.M."/>
            <person name="Rodriguez-Valera F."/>
            <person name="Lopez-Garcia P."/>
            <person name="Moreira D."/>
            <person name="Martin-Cuadrado A.B."/>
        </authorList>
    </citation>
    <scope>NUCLEOTIDE SEQUENCE [LARGE SCALE GENOMIC DNA]</scope>
    <source>
        <strain evidence="1">CG-Epi2</strain>
    </source>
</reference>
<organism evidence="1 2">
    <name type="scientific">Marine Group III euryarchaeote CG-Epi2</name>
    <dbReference type="NCBI Taxonomy" id="1888996"/>
    <lineage>
        <taxon>Archaea</taxon>
        <taxon>Methanobacteriati</taxon>
        <taxon>Thermoplasmatota</taxon>
        <taxon>Thermoplasmata</taxon>
        <taxon>Candidatus Thermoprofundales</taxon>
    </lineage>
</organism>